<evidence type="ECO:0000256" key="7">
    <source>
        <dbReference type="SAM" id="MobiDB-lite"/>
    </source>
</evidence>
<organism evidence="8 9">
    <name type="scientific">Staphylotrichum longicolle</name>
    <dbReference type="NCBI Taxonomy" id="669026"/>
    <lineage>
        <taxon>Eukaryota</taxon>
        <taxon>Fungi</taxon>
        <taxon>Dikarya</taxon>
        <taxon>Ascomycota</taxon>
        <taxon>Pezizomycotina</taxon>
        <taxon>Sordariomycetes</taxon>
        <taxon>Sordariomycetidae</taxon>
        <taxon>Sordariales</taxon>
        <taxon>Chaetomiaceae</taxon>
        <taxon>Staphylotrichum</taxon>
    </lineage>
</organism>
<keyword evidence="3" id="KW-0805">Transcription regulation</keyword>
<evidence type="ECO:0000256" key="2">
    <source>
        <dbReference type="ARBA" id="ARBA00022833"/>
    </source>
</evidence>
<dbReference type="GO" id="GO:0045944">
    <property type="term" value="P:positive regulation of transcription by RNA polymerase II"/>
    <property type="evidence" value="ECO:0007669"/>
    <property type="project" value="TreeGrafter"/>
</dbReference>
<keyword evidence="9" id="KW-1185">Reference proteome</keyword>
<sequence length="562" mass="60883">MSNNRCVEQGTECAYEAVKPRQRRRRESVAPGSPSSLQVIPRRLSQASQYSNGTDLFGDGDGILRGLLGYSVDDSILLSPSDDAFDGISLPPFVVPSEFLDSHGEDAASEDGHASTSTAIIPRSKSLLPDLAMIAPCPVSSPLLDFCSPTFSEFSDRQNRRALVDHFCNVLSHLIVFREETGNPFQQLVLPLTRGNSPVTYAIFALACAHLEYRGVENAEKSLFFHNMAIRGVAQLIQQSGKASRNEILAAIMLLVYYECLVQKGHSNIVAGHLKGALTIMGTVADPADPTSVFLERAFRFYDIAVLRTEFGSTAQAIETALLKWQPQLPPDFVPDDLSTLEEEPAPDSPPSLSSSLPTTTTTTTTAPAPDAEHPSNPAASPSPSPDHSRIASIHNNALAYRHASLVYLYRTVLARPRAHPTVQTHARRALAHCVATVRHRGPMSALLWPLFVAACEAVTPRDRALAERAFVEVERRQGMRNIERAWGIVGEVWRRGDFLFAEREREREGVGGGGGGGGGGCGVDVGFGFGEVDGDHGLVVEGGEEMWRGVCREMGVSIVFG</sequence>
<dbReference type="GO" id="GO:0000976">
    <property type="term" value="F:transcription cis-regulatory region binding"/>
    <property type="evidence" value="ECO:0007669"/>
    <property type="project" value="TreeGrafter"/>
</dbReference>
<dbReference type="InterPro" id="IPR021858">
    <property type="entry name" value="Fun_TF"/>
</dbReference>
<feature type="compositionally biased region" description="Low complexity" evidence="7">
    <location>
        <begin position="351"/>
        <end position="382"/>
    </location>
</feature>
<gene>
    <name evidence="8" type="ORF">NEMBOFW57_004461</name>
</gene>
<evidence type="ECO:0000313" key="8">
    <source>
        <dbReference type="EMBL" id="KAG7294390.1"/>
    </source>
</evidence>
<comment type="subcellular location">
    <subcellularLocation>
        <location evidence="1">Nucleus</location>
    </subcellularLocation>
</comment>
<dbReference type="PANTHER" id="PTHR37534">
    <property type="entry name" value="TRANSCRIPTIONAL ACTIVATOR PROTEIN UGA3"/>
    <property type="match status" value="1"/>
</dbReference>
<name>A0AAD4I5M6_9PEZI</name>
<dbReference type="Pfam" id="PF11951">
    <property type="entry name" value="Fungal_trans_2"/>
    <property type="match status" value="2"/>
</dbReference>
<feature type="region of interest" description="Disordered" evidence="7">
    <location>
        <begin position="19"/>
        <end position="38"/>
    </location>
</feature>
<keyword evidence="4" id="KW-0238">DNA-binding</keyword>
<comment type="caution">
    <text evidence="8">The sequence shown here is derived from an EMBL/GenBank/DDBJ whole genome shotgun (WGS) entry which is preliminary data.</text>
</comment>
<accession>A0AAD4I5M6</accession>
<dbReference type="GO" id="GO:0005634">
    <property type="term" value="C:nucleus"/>
    <property type="evidence" value="ECO:0007669"/>
    <property type="project" value="UniProtKB-SubCell"/>
</dbReference>
<keyword evidence="5" id="KW-0804">Transcription</keyword>
<keyword evidence="6" id="KW-0539">Nucleus</keyword>
<evidence type="ECO:0000256" key="4">
    <source>
        <dbReference type="ARBA" id="ARBA00023125"/>
    </source>
</evidence>
<dbReference type="PANTHER" id="PTHR37534:SF15">
    <property type="entry name" value="ZN(II)2CYS6 TRANSCRIPTION FACTOR (EUROFUNG)"/>
    <property type="match status" value="1"/>
</dbReference>
<feature type="region of interest" description="Disordered" evidence="7">
    <location>
        <begin position="334"/>
        <end position="391"/>
    </location>
</feature>
<proteinExistence type="predicted"/>
<evidence type="ECO:0000256" key="6">
    <source>
        <dbReference type="ARBA" id="ARBA00023242"/>
    </source>
</evidence>
<evidence type="ECO:0000256" key="5">
    <source>
        <dbReference type="ARBA" id="ARBA00023163"/>
    </source>
</evidence>
<keyword evidence="2" id="KW-0862">Zinc</keyword>
<evidence type="ECO:0000313" key="9">
    <source>
        <dbReference type="Proteomes" id="UP001197093"/>
    </source>
</evidence>
<dbReference type="GO" id="GO:0003700">
    <property type="term" value="F:DNA-binding transcription factor activity"/>
    <property type="evidence" value="ECO:0007669"/>
    <property type="project" value="TreeGrafter"/>
</dbReference>
<evidence type="ECO:0000256" key="3">
    <source>
        <dbReference type="ARBA" id="ARBA00023015"/>
    </source>
</evidence>
<protein>
    <submittedName>
        <fullName evidence="8">Uncharacterized protein</fullName>
    </submittedName>
</protein>
<dbReference type="Proteomes" id="UP001197093">
    <property type="component" value="Unassembled WGS sequence"/>
</dbReference>
<dbReference type="EMBL" id="JAHCVI010000001">
    <property type="protein sequence ID" value="KAG7294390.1"/>
    <property type="molecule type" value="Genomic_DNA"/>
</dbReference>
<evidence type="ECO:0000256" key="1">
    <source>
        <dbReference type="ARBA" id="ARBA00004123"/>
    </source>
</evidence>
<reference evidence="8" key="1">
    <citation type="submission" date="2023-02" db="EMBL/GenBank/DDBJ databases">
        <authorList>
            <person name="Palmer J.M."/>
        </authorList>
    </citation>
    <scope>NUCLEOTIDE SEQUENCE</scope>
    <source>
        <strain evidence="8">FW57</strain>
    </source>
</reference>
<dbReference type="AlphaFoldDB" id="A0AAD4I5M6"/>